<feature type="chain" id="PRO_5004180323" evidence="1">
    <location>
        <begin position="26"/>
        <end position="342"/>
    </location>
</feature>
<proteinExistence type="predicted"/>
<name>Q11GK3_CHESB</name>
<dbReference type="eggNOG" id="COG0715">
    <property type="taxonomic scope" value="Bacteria"/>
</dbReference>
<dbReference type="KEGG" id="mes:Meso_2079"/>
<keyword evidence="1" id="KW-0732">Signal</keyword>
<dbReference type="Gene3D" id="3.40.190.10">
    <property type="entry name" value="Periplasmic binding protein-like II"/>
    <property type="match status" value="2"/>
</dbReference>
<dbReference type="InterPro" id="IPR015168">
    <property type="entry name" value="SsuA/THI5"/>
</dbReference>
<dbReference type="Pfam" id="PF09084">
    <property type="entry name" value="NMT1"/>
    <property type="match status" value="1"/>
</dbReference>
<evidence type="ECO:0000259" key="2">
    <source>
        <dbReference type="Pfam" id="PF09084"/>
    </source>
</evidence>
<dbReference type="HOGENOM" id="CLU_808401_0_0_5"/>
<dbReference type="PANTHER" id="PTHR30024">
    <property type="entry name" value="ALIPHATIC SULFONATES-BINDING PROTEIN-RELATED"/>
    <property type="match status" value="1"/>
</dbReference>
<protein>
    <submittedName>
        <fullName evidence="3">ABC transporter, periplasmic substrate-binding protein</fullName>
    </submittedName>
</protein>
<accession>Q11GK3</accession>
<reference evidence="3" key="1">
    <citation type="submission" date="2006-06" db="EMBL/GenBank/DDBJ databases">
        <title>Complete sequence of chromosome of Chelativorans sp. BNC1.</title>
        <authorList>
            <consortium name="US DOE Joint Genome Institute"/>
            <person name="Copeland A."/>
            <person name="Lucas S."/>
            <person name="Lapidus A."/>
            <person name="Barry K."/>
            <person name="Detter J.C."/>
            <person name="Glavina del Rio T."/>
            <person name="Hammon N."/>
            <person name="Israni S."/>
            <person name="Dalin E."/>
            <person name="Tice H."/>
            <person name="Pitluck S."/>
            <person name="Chertkov O."/>
            <person name="Brettin T."/>
            <person name="Bruce D."/>
            <person name="Han C."/>
            <person name="Tapia R."/>
            <person name="Gilna P."/>
            <person name="Schmutz J."/>
            <person name="Larimer F."/>
            <person name="Land M."/>
            <person name="Hauser L."/>
            <person name="Kyrpides N."/>
            <person name="Mikhailova N."/>
            <person name="Richardson P."/>
        </authorList>
    </citation>
    <scope>NUCLEOTIDE SEQUENCE</scope>
    <source>
        <strain evidence="3">BNC1</strain>
    </source>
</reference>
<dbReference type="AlphaFoldDB" id="Q11GK3"/>
<organism evidence="3">
    <name type="scientific">Chelativorans sp. (strain BNC1)</name>
    <dbReference type="NCBI Taxonomy" id="266779"/>
    <lineage>
        <taxon>Bacteria</taxon>
        <taxon>Pseudomonadati</taxon>
        <taxon>Pseudomonadota</taxon>
        <taxon>Alphaproteobacteria</taxon>
        <taxon>Hyphomicrobiales</taxon>
        <taxon>Phyllobacteriaceae</taxon>
        <taxon>Chelativorans</taxon>
    </lineage>
</organism>
<evidence type="ECO:0000256" key="1">
    <source>
        <dbReference type="SAM" id="SignalP"/>
    </source>
</evidence>
<dbReference type="SUPFAM" id="SSF53850">
    <property type="entry name" value="Periplasmic binding protein-like II"/>
    <property type="match status" value="1"/>
</dbReference>
<sequence precursor="true">MPRSNRCLRLAFFAAAAFQMFTQGAAAEPFRLIVTDLVAPLVPNSVMDLAAELGYFEREGVDVELVRVQQTPSALAALRAGEGDMANISIDSALQLVARDQLGIKAVVSPNKSLPFLIASKSEIRTPDQLSGRNFAIGRLGSLDHTLSTKVLQTKGVNTERLGFVGIGQPNVRAQALAAGQVDATTISIGVWLSLPDKDGLHVLIDQDDYYSAAPVVQKVNVVTDEVLQKRRDEVVAVTRALIAASRDFAADSAKWVDAMAKARDDVSRNDLEALAEAFTDSWSVNGGLNREELEYTAQWAYESPDFEGVQKVSLEDWVDFSVIDEALQKLGKAEGADQPVR</sequence>
<gene>
    <name evidence="3" type="ordered locus">Meso_2079</name>
</gene>
<dbReference type="EMBL" id="CP000390">
    <property type="protein sequence ID" value="ABG63472.1"/>
    <property type="molecule type" value="Genomic_DNA"/>
</dbReference>
<evidence type="ECO:0000313" key="3">
    <source>
        <dbReference type="EMBL" id="ABG63472.1"/>
    </source>
</evidence>
<feature type="signal peptide" evidence="1">
    <location>
        <begin position="1"/>
        <end position="25"/>
    </location>
</feature>
<dbReference type="STRING" id="266779.Meso_2079"/>
<feature type="domain" description="SsuA/THI5-like" evidence="2">
    <location>
        <begin position="49"/>
        <end position="246"/>
    </location>
</feature>